<dbReference type="Pfam" id="PF22527">
    <property type="entry name" value="DEXQc_Suv3"/>
    <property type="match status" value="1"/>
</dbReference>
<dbReference type="GO" id="GO:0016787">
    <property type="term" value="F:hydrolase activity"/>
    <property type="evidence" value="ECO:0007669"/>
    <property type="project" value="UniProtKB-KW"/>
</dbReference>
<dbReference type="EC" id="3.6.4.13" evidence="4"/>
<dbReference type="InterPro" id="IPR001650">
    <property type="entry name" value="Helicase_C-like"/>
</dbReference>
<evidence type="ECO:0000256" key="6">
    <source>
        <dbReference type="ARBA" id="ARBA00022801"/>
    </source>
</evidence>
<accession>A0A3P3YEY6</accession>
<geneLocation type="mitochondrion" evidence="13"/>
<keyword evidence="8" id="KW-0067">ATP-binding</keyword>
<protein>
    <recommendedName>
        <fullName evidence="4">RNA helicase</fullName>
        <ecNumber evidence="4">3.6.4.13</ecNumber>
    </recommendedName>
</protein>
<dbReference type="GO" id="GO:0000965">
    <property type="term" value="P:mitochondrial RNA 3'-end processing"/>
    <property type="evidence" value="ECO:0007669"/>
    <property type="project" value="TreeGrafter"/>
</dbReference>
<dbReference type="InterPro" id="IPR022192">
    <property type="entry name" value="SUV3_C"/>
</dbReference>
<keyword evidence="9" id="KW-0809">Transit peptide</keyword>
<evidence type="ECO:0000256" key="8">
    <source>
        <dbReference type="ARBA" id="ARBA00022840"/>
    </source>
</evidence>
<sequence>MLHRQWCRARRRMSSASDHIRDIIGNSRVRDELHDEFNLGRRAIRKLVNMYCDDDGAQQLVARSSSPEKIVDAFKSFAMMHQSKEVNNDVVALTDLRGPSQWYPLARSMKRHIVFHCGPTNSGKTHGALVDLEKADCGLYAGPLRLLAWQVYKRLQGNAVPCDLRTGQEIIDTPFARHKSATVEMTDVNSEVEVAVIDEIQMVGDPDRGHAFTRALLGAPAQTVYLCGDTSATSLIEEICEINDEQLTIIPHQRLGTLSFSSPVRSLKQLSRGDCLICFSRHSIHEMKKRVERETGLKACVVYGSLPPQARQAQATLFNDPDSGFDILIASDAIGMGLNLHIKRIIFTSLRKFDGQETRRLTVSEVLQIGGRAGRYGSEFPTGEVTCLEASANEDDVDFLREALKSKPTAIEQAGLTPEFSAIQQLSEAIPNLDYHEVIRQFQHHSTLDGLFFMTAKLQDLIELGEAIQQLPLTLNQRHTFAMAPVDLRTRSQVKKLISFARQFTSHSSVALDLDPAVEAILRGTSGRPVPLEDLEELAAVVDIYIWLAYRFPREFREMEYADVVRQQIVQMIHDKLLISAPDKFKRQKHRRRR</sequence>
<dbReference type="PANTHER" id="PTHR12131:SF1">
    <property type="entry name" value="ATP-DEPENDENT RNA HELICASE SUPV3L1, MITOCHONDRIAL-RELATED"/>
    <property type="match status" value="1"/>
</dbReference>
<dbReference type="GO" id="GO:0005524">
    <property type="term" value="F:ATP binding"/>
    <property type="evidence" value="ECO:0007669"/>
    <property type="project" value="UniProtKB-KW"/>
</dbReference>
<dbReference type="Pfam" id="PF00271">
    <property type="entry name" value="Helicase_C"/>
    <property type="match status" value="1"/>
</dbReference>
<evidence type="ECO:0000256" key="1">
    <source>
        <dbReference type="ARBA" id="ARBA00001936"/>
    </source>
</evidence>
<dbReference type="InterPro" id="IPR055206">
    <property type="entry name" value="DEXQc_SUV3"/>
</dbReference>
<keyword evidence="5" id="KW-0547">Nucleotide-binding</keyword>
<dbReference type="PROSITE" id="PS51194">
    <property type="entry name" value="HELICASE_CTER"/>
    <property type="match status" value="1"/>
</dbReference>
<keyword evidence="7" id="KW-0347">Helicase</keyword>
<evidence type="ECO:0000256" key="9">
    <source>
        <dbReference type="ARBA" id="ARBA00022946"/>
    </source>
</evidence>
<evidence type="ECO:0000256" key="11">
    <source>
        <dbReference type="ARBA" id="ARBA00047984"/>
    </source>
</evidence>
<evidence type="ECO:0000259" key="12">
    <source>
        <dbReference type="PROSITE" id="PS51194"/>
    </source>
</evidence>
<dbReference type="InterPro" id="IPR044774">
    <property type="entry name" value="Suv3_DEXQc"/>
</dbReference>
<feature type="domain" description="Helicase C-terminal" evidence="12">
    <location>
        <begin position="262"/>
        <end position="415"/>
    </location>
</feature>
<dbReference type="Proteomes" id="UP000290189">
    <property type="component" value="Unassembled WGS sequence"/>
</dbReference>
<evidence type="ECO:0000256" key="10">
    <source>
        <dbReference type="ARBA" id="ARBA00023128"/>
    </source>
</evidence>
<evidence type="ECO:0000256" key="5">
    <source>
        <dbReference type="ARBA" id="ARBA00022741"/>
    </source>
</evidence>
<dbReference type="CDD" id="cd17913">
    <property type="entry name" value="DEXQc_Suv3"/>
    <property type="match status" value="1"/>
</dbReference>
<keyword evidence="10 13" id="KW-0496">Mitochondrion</keyword>
<gene>
    <name evidence="13" type="ORF">PLBR_LOCUS5952</name>
</gene>
<dbReference type="CDD" id="cd18805">
    <property type="entry name" value="SF2_C_suv3"/>
    <property type="match status" value="1"/>
</dbReference>
<proteinExistence type="predicted"/>
<dbReference type="Pfam" id="PF12513">
    <property type="entry name" value="SUV3_C"/>
    <property type="match status" value="1"/>
</dbReference>
<comment type="catalytic activity">
    <reaction evidence="11">
        <text>ATP + H2O = ADP + phosphate + H(+)</text>
        <dbReference type="Rhea" id="RHEA:13065"/>
        <dbReference type="ChEBI" id="CHEBI:15377"/>
        <dbReference type="ChEBI" id="CHEBI:15378"/>
        <dbReference type="ChEBI" id="CHEBI:30616"/>
        <dbReference type="ChEBI" id="CHEBI:43474"/>
        <dbReference type="ChEBI" id="CHEBI:456216"/>
        <dbReference type="EC" id="3.6.4.13"/>
    </reaction>
</comment>
<comment type="subcellular location">
    <subcellularLocation>
        <location evidence="3">Mitochondrion</location>
    </subcellularLocation>
</comment>
<comment type="cofactor">
    <cofactor evidence="2">
        <name>Mg(2+)</name>
        <dbReference type="ChEBI" id="CHEBI:18420"/>
    </cofactor>
</comment>
<dbReference type="Pfam" id="PF18147">
    <property type="entry name" value="Suv3_C_1"/>
    <property type="match status" value="1"/>
</dbReference>
<dbReference type="Gene3D" id="1.20.58.1080">
    <property type="match status" value="1"/>
</dbReference>
<dbReference type="GO" id="GO:0003724">
    <property type="term" value="F:RNA helicase activity"/>
    <property type="evidence" value="ECO:0007669"/>
    <property type="project" value="UniProtKB-EC"/>
</dbReference>
<dbReference type="EMBL" id="OVEO01000010">
    <property type="protein sequence ID" value="SPQ98737.1"/>
    <property type="molecule type" value="Genomic_DNA"/>
</dbReference>
<dbReference type="FunFam" id="3.40.50.300:FF:000957">
    <property type="entry name" value="ATP-dependent RNA helicase SUV3L, mitochondrial"/>
    <property type="match status" value="1"/>
</dbReference>
<evidence type="ECO:0000313" key="13">
    <source>
        <dbReference type="EMBL" id="SPQ98737.1"/>
    </source>
</evidence>
<evidence type="ECO:0000313" key="14">
    <source>
        <dbReference type="Proteomes" id="UP000290189"/>
    </source>
</evidence>
<name>A0A3P3YEY6_PLABS</name>
<dbReference type="Gene3D" id="3.40.50.300">
    <property type="entry name" value="P-loop containing nucleotide triphosphate hydrolases"/>
    <property type="match status" value="2"/>
</dbReference>
<evidence type="ECO:0000256" key="3">
    <source>
        <dbReference type="ARBA" id="ARBA00004173"/>
    </source>
</evidence>
<organism evidence="13 14">
    <name type="scientific">Plasmodiophora brassicae</name>
    <name type="common">Clubroot disease agent</name>
    <dbReference type="NCBI Taxonomy" id="37360"/>
    <lineage>
        <taxon>Eukaryota</taxon>
        <taxon>Sar</taxon>
        <taxon>Rhizaria</taxon>
        <taxon>Endomyxa</taxon>
        <taxon>Phytomyxea</taxon>
        <taxon>Plasmodiophorida</taxon>
        <taxon>Plasmodiophoridae</taxon>
        <taxon>Plasmodiophora</taxon>
    </lineage>
</organism>
<evidence type="ECO:0000256" key="4">
    <source>
        <dbReference type="ARBA" id="ARBA00012552"/>
    </source>
</evidence>
<dbReference type="InterPro" id="IPR041082">
    <property type="entry name" value="Suv3_C_1"/>
</dbReference>
<dbReference type="Gene3D" id="1.20.272.40">
    <property type="match status" value="1"/>
</dbReference>
<reference evidence="13 14" key="1">
    <citation type="submission" date="2018-03" db="EMBL/GenBank/DDBJ databases">
        <authorList>
            <person name="Fogelqvist J."/>
        </authorList>
    </citation>
    <scope>NUCLEOTIDE SEQUENCE [LARGE SCALE GENOMIC DNA]</scope>
</reference>
<dbReference type="PANTHER" id="PTHR12131">
    <property type="entry name" value="ATP-DEPENDENT RNA AND DNA HELICASE"/>
    <property type="match status" value="1"/>
</dbReference>
<dbReference type="InterPro" id="IPR027417">
    <property type="entry name" value="P-loop_NTPase"/>
</dbReference>
<keyword evidence="6" id="KW-0378">Hydrolase</keyword>
<dbReference type="InterPro" id="IPR050699">
    <property type="entry name" value="RNA-DNA_Helicase"/>
</dbReference>
<evidence type="ECO:0000256" key="7">
    <source>
        <dbReference type="ARBA" id="ARBA00022806"/>
    </source>
</evidence>
<dbReference type="GO" id="GO:0045025">
    <property type="term" value="C:mitochondrial degradosome"/>
    <property type="evidence" value="ECO:0007669"/>
    <property type="project" value="TreeGrafter"/>
</dbReference>
<dbReference type="AlphaFoldDB" id="A0A3P3YEY6"/>
<dbReference type="SMART" id="SM00490">
    <property type="entry name" value="HELICc"/>
    <property type="match status" value="1"/>
</dbReference>
<evidence type="ECO:0000256" key="2">
    <source>
        <dbReference type="ARBA" id="ARBA00001946"/>
    </source>
</evidence>
<dbReference type="SUPFAM" id="SSF52540">
    <property type="entry name" value="P-loop containing nucleoside triphosphate hydrolases"/>
    <property type="match status" value="1"/>
</dbReference>
<comment type="cofactor">
    <cofactor evidence="1">
        <name>Mn(2+)</name>
        <dbReference type="ChEBI" id="CHEBI:29035"/>
    </cofactor>
</comment>